<dbReference type="EMBL" id="GL349447">
    <property type="protein sequence ID" value="KNC47563.1"/>
    <property type="molecule type" value="Genomic_DNA"/>
</dbReference>
<evidence type="ECO:0000256" key="2">
    <source>
        <dbReference type="SAM" id="SignalP"/>
    </source>
</evidence>
<gene>
    <name evidence="3" type="ORF">AMSG_02588</name>
</gene>
<keyword evidence="2" id="KW-0732">Signal</keyword>
<dbReference type="RefSeq" id="XP_013759495.1">
    <property type="nucleotide sequence ID" value="XM_013904041.1"/>
</dbReference>
<feature type="signal peptide" evidence="2">
    <location>
        <begin position="1"/>
        <end position="25"/>
    </location>
</feature>
<dbReference type="Proteomes" id="UP000054408">
    <property type="component" value="Unassembled WGS sequence"/>
</dbReference>
<reference evidence="3 4" key="1">
    <citation type="submission" date="2010-05" db="EMBL/GenBank/DDBJ databases">
        <title>The Genome Sequence of Thecamonas trahens ATCC 50062.</title>
        <authorList>
            <consortium name="The Broad Institute Genome Sequencing Platform"/>
            <person name="Russ C."/>
            <person name="Cuomo C."/>
            <person name="Shea T."/>
            <person name="Young S.K."/>
            <person name="Zeng Q."/>
            <person name="Koehrsen M."/>
            <person name="Haas B."/>
            <person name="Borodovsky M."/>
            <person name="Guigo R."/>
            <person name="Alvarado L."/>
            <person name="Berlin A."/>
            <person name="Bochicchio J."/>
            <person name="Borenstein D."/>
            <person name="Chapman S."/>
            <person name="Chen Z."/>
            <person name="Freedman E."/>
            <person name="Gellesch M."/>
            <person name="Goldberg J."/>
            <person name="Griggs A."/>
            <person name="Gujja S."/>
            <person name="Heilman E."/>
            <person name="Heiman D."/>
            <person name="Hepburn T."/>
            <person name="Howarth C."/>
            <person name="Jen D."/>
            <person name="Larson L."/>
            <person name="Mehta T."/>
            <person name="Park D."/>
            <person name="Pearson M."/>
            <person name="Roberts A."/>
            <person name="Saif S."/>
            <person name="Shenoy N."/>
            <person name="Sisk P."/>
            <person name="Stolte C."/>
            <person name="Sykes S."/>
            <person name="Thomson T."/>
            <person name="Walk T."/>
            <person name="White J."/>
            <person name="Yandava C."/>
            <person name="Burger G."/>
            <person name="Gray M.W."/>
            <person name="Holland P.W.H."/>
            <person name="King N."/>
            <person name="Lang F.B.F."/>
            <person name="Roger A.J."/>
            <person name="Ruiz-Trillo I."/>
            <person name="Lander E."/>
            <person name="Nusbaum C."/>
        </authorList>
    </citation>
    <scope>NUCLEOTIDE SEQUENCE [LARGE SCALE GENOMIC DNA]</scope>
    <source>
        <strain evidence="3 4">ATCC 50062</strain>
    </source>
</reference>
<keyword evidence="4" id="KW-1185">Reference proteome</keyword>
<dbReference type="AlphaFoldDB" id="A0A0L0D8G1"/>
<keyword evidence="1" id="KW-1133">Transmembrane helix</keyword>
<evidence type="ECO:0000256" key="1">
    <source>
        <dbReference type="SAM" id="Phobius"/>
    </source>
</evidence>
<keyword evidence="1" id="KW-0812">Transmembrane</keyword>
<protein>
    <submittedName>
        <fullName evidence="3">Uncharacterized protein</fullName>
    </submittedName>
</protein>
<dbReference type="GeneID" id="25562256"/>
<name>A0A0L0D8G1_THETB</name>
<keyword evidence="1" id="KW-0472">Membrane</keyword>
<feature type="chain" id="PRO_5005537261" evidence="2">
    <location>
        <begin position="26"/>
        <end position="533"/>
    </location>
</feature>
<evidence type="ECO:0000313" key="3">
    <source>
        <dbReference type="EMBL" id="KNC47563.1"/>
    </source>
</evidence>
<feature type="transmembrane region" description="Helical" evidence="1">
    <location>
        <begin position="483"/>
        <end position="508"/>
    </location>
</feature>
<sequence length="533" mass="57720">MHTRKMMLKTAVGVVLLAMVMGAMARSSIYSNNRPWTAYAYDQVSNNMVIAFSPMQTQYGLSFGLETRMCDGPDNCGDSQTTYEVAKCIRDGTAQAVVEDISVYVPSTHNVFNGQYMLYTEYNPNLSGDASTPAANNLRFEYCPALGCAHSVVNNYPRTILENAYWPAMTFVQAALGKKVPAIGYVTIPKAIGSLPSVDHVGELTVTVCSKVDCDAQTDATKTVIDSCRGADDAGSPMCAGVSMTTVDQKALILYYGPSLNQGSDGIWLKTAYCGDLNCSPKTNVITDHYQVLEEVKPFAGDSIIMTRNGGFPAFVHVKSDGELYLTRCSVYDCQTTTEEPVSSGLFSQSQAEPHMAMSHNDNPVIIWIREVKVQGTTKRDIMIVYCDDEACTTRSSPEAITDCAGNTCSPSHPRITAVADDFMVISYWDTVHSKDFMVMCTNTTCTPEEIANPIEVDTTWGDGECTGLFPAPSSSPKKKSNAGAVAAGVIISLIALAGVAVFAYWFAVVRQGGRWPWEGIAQPKGLDSYAEL</sequence>
<proteinExistence type="predicted"/>
<evidence type="ECO:0000313" key="4">
    <source>
        <dbReference type="Proteomes" id="UP000054408"/>
    </source>
</evidence>
<accession>A0A0L0D8G1</accession>
<organism evidence="3 4">
    <name type="scientific">Thecamonas trahens ATCC 50062</name>
    <dbReference type="NCBI Taxonomy" id="461836"/>
    <lineage>
        <taxon>Eukaryota</taxon>
        <taxon>Apusozoa</taxon>
        <taxon>Apusomonadida</taxon>
        <taxon>Apusomonadidae</taxon>
        <taxon>Thecamonas</taxon>
    </lineage>
</organism>